<sequence length="421" mass="45318">MRAPARRPPAHPDARGRAAAQSAAGGVAQAARGGDVPREDWQEAGFGIYLHWPFCAAKCPYCDFNSHVSDRIDQHRWARAYCAEIDRLGTLLPGRVVQTVFLGGGTPSLMDPELVAQVLGRIRATWPMANDPEVTLEANPTSAEAGRFAAYAQCGVTRLSLGVQALNDDDLRRLGRLHSVAEARTAYDMARAVFDRVSFDLIHARQYQTLAQWRAELTEALAMAVDHLSLYQLTIEDGTAFGARHARGGLRGLPDDDLGADMYALTQDLCDAAGLAAYEVSNHARPGAESRHNLIYWRSGDWAGIGPGAHGRLSIGGQRLATSTPLAPGAWLAAVERQGSGALPDEPLPAEEQATEYLMMSLRLAEGCDLARHARLAGAPLDHARIAPLAEAGLVQQHADRLRCTPQGRVVLNGVLRALLG</sequence>
<dbReference type="Pfam" id="PF06969">
    <property type="entry name" value="HemN_C"/>
    <property type="match status" value="1"/>
</dbReference>
<dbReference type="InterPro" id="IPR058240">
    <property type="entry name" value="rSAM_sf"/>
</dbReference>
<evidence type="ECO:0000259" key="4">
    <source>
        <dbReference type="PROSITE" id="PS51918"/>
    </source>
</evidence>
<comment type="similarity">
    <text evidence="1">Belongs to the anaerobic coproporphyrinogen-III oxidase family. HemW subfamily.</text>
</comment>
<dbReference type="SFLD" id="SFLDF00288">
    <property type="entry name" value="HemN-like__clustered_with_nucl"/>
    <property type="match status" value="1"/>
</dbReference>
<comment type="subcellular location">
    <subcellularLocation>
        <location evidence="2">Cytoplasm</location>
    </subcellularLocation>
</comment>
<evidence type="ECO:0000256" key="1">
    <source>
        <dbReference type="ARBA" id="ARBA00006100"/>
    </source>
</evidence>
<dbReference type="GO" id="GO:0004109">
    <property type="term" value="F:coproporphyrinogen oxidase activity"/>
    <property type="evidence" value="ECO:0007669"/>
    <property type="project" value="InterPro"/>
</dbReference>
<dbReference type="SMART" id="SM00729">
    <property type="entry name" value="Elp3"/>
    <property type="match status" value="1"/>
</dbReference>
<evidence type="ECO:0000256" key="3">
    <source>
        <dbReference type="SAM" id="MobiDB-lite"/>
    </source>
</evidence>
<dbReference type="GO" id="GO:0051539">
    <property type="term" value="F:4 iron, 4 sulfur cluster binding"/>
    <property type="evidence" value="ECO:0007669"/>
    <property type="project" value="UniProtKB-UniRule"/>
</dbReference>
<keyword evidence="2" id="KW-0411">Iron-sulfur</keyword>
<dbReference type="SFLD" id="SFLDS00029">
    <property type="entry name" value="Radical_SAM"/>
    <property type="match status" value="1"/>
</dbReference>
<dbReference type="EMBL" id="JACBXS010000016">
    <property type="protein sequence ID" value="NYS25212.1"/>
    <property type="molecule type" value="Genomic_DNA"/>
</dbReference>
<dbReference type="InterPro" id="IPR006638">
    <property type="entry name" value="Elp3/MiaA/NifB-like_rSAM"/>
</dbReference>
<keyword evidence="2" id="KW-0408">Iron</keyword>
<proteinExistence type="inferred from homology"/>
<dbReference type="NCBIfam" id="TIGR00539">
    <property type="entry name" value="hemN_rel"/>
    <property type="match status" value="1"/>
</dbReference>
<dbReference type="AlphaFoldDB" id="A0A7Z0HZM4"/>
<reference evidence="5 6" key="1">
    <citation type="journal article" date="2000" name="Arch. Microbiol.">
        <title>Rhodobaca bogoriensis gen. nov. and sp. nov., an alkaliphilic purple nonsulfur bacterium from African Rift Valley soda lakes.</title>
        <authorList>
            <person name="Milford A.D."/>
            <person name="Achenbach L.A."/>
            <person name="Jung D.O."/>
            <person name="Madigan M.T."/>
        </authorList>
    </citation>
    <scope>NUCLEOTIDE SEQUENCE [LARGE SCALE GENOMIC DNA]</scope>
    <source>
        <strain evidence="5 6">2376</strain>
    </source>
</reference>
<dbReference type="PANTHER" id="PTHR13932:SF5">
    <property type="entry name" value="RADICAL S-ADENOSYL METHIONINE DOMAIN-CONTAINING PROTEIN 1, MITOCHONDRIAL"/>
    <property type="match status" value="1"/>
</dbReference>
<dbReference type="InterPro" id="IPR010723">
    <property type="entry name" value="HemN_C"/>
</dbReference>
<accession>A0A7Z0HZM4</accession>
<evidence type="ECO:0000313" key="6">
    <source>
        <dbReference type="Proteomes" id="UP000529417"/>
    </source>
</evidence>
<keyword evidence="2" id="KW-0349">Heme</keyword>
<dbReference type="SFLD" id="SFLDF00562">
    <property type="entry name" value="HemN-like__clustered_with_heat"/>
    <property type="match status" value="1"/>
</dbReference>
<dbReference type="InterPro" id="IPR034505">
    <property type="entry name" value="Coproporphyrinogen-III_oxidase"/>
</dbReference>
<dbReference type="CDD" id="cd01335">
    <property type="entry name" value="Radical_SAM"/>
    <property type="match status" value="1"/>
</dbReference>
<keyword evidence="2" id="KW-0004">4Fe-4S</keyword>
<dbReference type="GO" id="GO:0046872">
    <property type="term" value="F:metal ion binding"/>
    <property type="evidence" value="ECO:0007669"/>
    <property type="project" value="UniProtKB-UniRule"/>
</dbReference>
<keyword evidence="2" id="KW-0479">Metal-binding</keyword>
<feature type="compositionally biased region" description="Low complexity" evidence="3">
    <location>
        <begin position="17"/>
        <end position="34"/>
    </location>
</feature>
<keyword evidence="2" id="KW-0963">Cytoplasm</keyword>
<evidence type="ECO:0000256" key="2">
    <source>
        <dbReference type="RuleBase" id="RU364116"/>
    </source>
</evidence>
<dbReference type="InterPro" id="IPR004559">
    <property type="entry name" value="HemW-like"/>
</dbReference>
<dbReference type="GO" id="GO:0005737">
    <property type="term" value="C:cytoplasm"/>
    <property type="evidence" value="ECO:0007669"/>
    <property type="project" value="UniProtKB-SubCell"/>
</dbReference>
<organism evidence="5 6">
    <name type="scientific">Rhabdonatronobacter sediminivivens</name>
    <dbReference type="NCBI Taxonomy" id="2743469"/>
    <lineage>
        <taxon>Bacteria</taxon>
        <taxon>Pseudomonadati</taxon>
        <taxon>Pseudomonadota</taxon>
        <taxon>Alphaproteobacteria</taxon>
        <taxon>Rhodobacterales</taxon>
        <taxon>Paracoccaceae</taxon>
        <taxon>Rhabdonatronobacter</taxon>
    </lineage>
</organism>
<gene>
    <name evidence="5" type="ORF">HUK65_09430</name>
</gene>
<dbReference type="InterPro" id="IPR007197">
    <property type="entry name" value="rSAM"/>
</dbReference>
<name>A0A7Z0HZM4_9RHOB</name>
<dbReference type="SUPFAM" id="SSF102114">
    <property type="entry name" value="Radical SAM enzymes"/>
    <property type="match status" value="1"/>
</dbReference>
<evidence type="ECO:0000313" key="5">
    <source>
        <dbReference type="EMBL" id="NYS25212.1"/>
    </source>
</evidence>
<comment type="function">
    <text evidence="2">Probably acts as a heme chaperone, transferring heme to an unknown acceptor. Binds one molecule of heme per monomer, possibly covalently. Binds 1 [4Fe-4S] cluster. The cluster is coordinated with 3 cysteines and an exchangeable S-adenosyl-L-methionine.</text>
</comment>
<keyword evidence="6" id="KW-1185">Reference proteome</keyword>
<keyword evidence="2" id="KW-0143">Chaperone</keyword>
<dbReference type="PANTHER" id="PTHR13932">
    <property type="entry name" value="COPROPORPHYRINIGEN III OXIDASE"/>
    <property type="match status" value="1"/>
</dbReference>
<feature type="region of interest" description="Disordered" evidence="3">
    <location>
        <begin position="1"/>
        <end position="35"/>
    </location>
</feature>
<protein>
    <recommendedName>
        <fullName evidence="2">Heme chaperone HemW</fullName>
    </recommendedName>
</protein>
<dbReference type="PROSITE" id="PS51918">
    <property type="entry name" value="RADICAL_SAM"/>
    <property type="match status" value="1"/>
</dbReference>
<dbReference type="RefSeq" id="WP_179905916.1">
    <property type="nucleotide sequence ID" value="NZ_JACBXS010000016.1"/>
</dbReference>
<dbReference type="Proteomes" id="UP000529417">
    <property type="component" value="Unassembled WGS sequence"/>
</dbReference>
<feature type="domain" description="Radical SAM core" evidence="4">
    <location>
        <begin position="40"/>
        <end position="276"/>
    </location>
</feature>
<keyword evidence="2" id="KW-0949">S-adenosyl-L-methionine</keyword>
<dbReference type="Pfam" id="PF04055">
    <property type="entry name" value="Radical_SAM"/>
    <property type="match status" value="1"/>
</dbReference>
<comment type="caution">
    <text evidence="5">The sequence shown here is derived from an EMBL/GenBank/DDBJ whole genome shotgun (WGS) entry which is preliminary data.</text>
</comment>
<dbReference type="GO" id="GO:0006779">
    <property type="term" value="P:porphyrin-containing compound biosynthetic process"/>
    <property type="evidence" value="ECO:0007669"/>
    <property type="project" value="InterPro"/>
</dbReference>
<dbReference type="SFLD" id="SFLDG01065">
    <property type="entry name" value="anaerobic_coproporphyrinogen-I"/>
    <property type="match status" value="1"/>
</dbReference>